<dbReference type="PANTHER" id="PTHR37539">
    <property type="entry name" value="SECRETED PROTEIN-RELATED"/>
    <property type="match status" value="1"/>
</dbReference>
<proteinExistence type="predicted"/>
<dbReference type="Pfam" id="PF09995">
    <property type="entry name" value="MPAB_Lcp_cat"/>
    <property type="match status" value="1"/>
</dbReference>
<dbReference type="PATRIC" id="fig|1177154.3.peg.3645"/>
<evidence type="ECO:0000259" key="1">
    <source>
        <dbReference type="Pfam" id="PF09995"/>
    </source>
</evidence>
<gene>
    <name evidence="2" type="ORF">Y5S_03638</name>
</gene>
<dbReference type="InterPro" id="IPR037473">
    <property type="entry name" value="Lcp-like"/>
</dbReference>
<dbReference type="STRING" id="1177154.Y5S_03638"/>
<evidence type="ECO:0000313" key="2">
    <source>
        <dbReference type="EMBL" id="KGD62150.1"/>
    </source>
</evidence>
<accession>A0A095UI42</accession>
<dbReference type="eggNOG" id="ENOG502Z7TF">
    <property type="taxonomic scope" value="Bacteria"/>
</dbReference>
<dbReference type="PANTHER" id="PTHR37539:SF1">
    <property type="entry name" value="ER-BOUND OXYGENASE MPAB_MPAB'_RUBBER OXYGENASE CATALYTIC DOMAIN-CONTAINING PROTEIN"/>
    <property type="match status" value="1"/>
</dbReference>
<dbReference type="InterPro" id="IPR018713">
    <property type="entry name" value="MPAB/Lcp_cat_dom"/>
</dbReference>
<feature type="domain" description="ER-bound oxygenase mpaB/mpaB'/Rubber oxygenase catalytic" evidence="1">
    <location>
        <begin position="137"/>
        <end position="355"/>
    </location>
</feature>
<dbReference type="AlphaFoldDB" id="A0A095UI42"/>
<evidence type="ECO:0000313" key="3">
    <source>
        <dbReference type="Proteomes" id="UP000029444"/>
    </source>
</evidence>
<dbReference type="GO" id="GO:0016491">
    <property type="term" value="F:oxidoreductase activity"/>
    <property type="evidence" value="ECO:0007669"/>
    <property type="project" value="InterPro"/>
</dbReference>
<dbReference type="EMBL" id="ARXV01000023">
    <property type="protein sequence ID" value="KGD62150.1"/>
    <property type="molecule type" value="Genomic_DNA"/>
</dbReference>
<dbReference type="Proteomes" id="UP000029444">
    <property type="component" value="Unassembled WGS sequence"/>
</dbReference>
<keyword evidence="3" id="KW-1185">Reference proteome</keyword>
<organism evidence="2 3">
    <name type="scientific">Alcanivorax nanhaiticus</name>
    <dbReference type="NCBI Taxonomy" id="1177154"/>
    <lineage>
        <taxon>Bacteria</taxon>
        <taxon>Pseudomonadati</taxon>
        <taxon>Pseudomonadota</taxon>
        <taxon>Gammaproteobacteria</taxon>
        <taxon>Oceanospirillales</taxon>
        <taxon>Alcanivoracaceae</taxon>
        <taxon>Alcanivorax</taxon>
    </lineage>
</organism>
<name>A0A095UI42_9GAMM</name>
<reference evidence="2 3" key="1">
    <citation type="submission" date="2012-09" db="EMBL/GenBank/DDBJ databases">
        <title>Genome Sequence of alkane-degrading Bacterium Alcanivorax sp. 19-m-6.</title>
        <authorList>
            <person name="Lai Q."/>
            <person name="Shao Z."/>
        </authorList>
    </citation>
    <scope>NUCLEOTIDE SEQUENCE [LARGE SCALE GENOMIC DNA]</scope>
    <source>
        <strain evidence="2 3">19-m-6</strain>
    </source>
</reference>
<protein>
    <recommendedName>
        <fullName evidence="1">ER-bound oxygenase mpaB/mpaB'/Rubber oxygenase catalytic domain-containing protein</fullName>
    </recommendedName>
</protein>
<sequence length="415" mass="46664">MTAMLQKLPLDPASLNRVGDPARPGMNKVRALFKWMLDSDPQPTEGQMKVIRESMLSGDPLADAVVAMYGQLPAGKGRKLVDQALEQGIDSLHNPPQALLALFRQIDHEPIWLDRELLRLGCEVSYRVGMSGELVLRNMSLMGGYLAGAAAKPLVFTGQLDRMANRRLIETGKFWMDVTTPGGLERGEEGFKSAVRVRLMHAQVRSMLLKSDSWDMRWGYPLNQWDSMGTILEFSVIFLTGLRSLGYLFSRREREAVVHLWRYVGYLMGVDERILPANEKDSMRALYQVMATIGESDDDTRRLGEALANASLQNRDGGVQQYLGRLEYTLRAGYSRYILGDEAADKLGLPRTLTKYFWPAQAPVRVGLELARIATPGANKALMWLGEKARKGQFPRQVKKLKADTTFTPVKKLFR</sequence>
<dbReference type="RefSeq" id="WP_052041711.1">
    <property type="nucleotide sequence ID" value="NZ_ARXV01000023.1"/>
</dbReference>
<comment type="caution">
    <text evidence="2">The sequence shown here is derived from an EMBL/GenBank/DDBJ whole genome shotgun (WGS) entry which is preliminary data.</text>
</comment>